<keyword evidence="1" id="KW-0378">Hydrolase</keyword>
<evidence type="ECO:0000256" key="1">
    <source>
        <dbReference type="ARBA" id="ARBA00022801"/>
    </source>
</evidence>
<dbReference type="OrthoDB" id="64736at2759"/>
<dbReference type="Proteomes" id="UP000297777">
    <property type="component" value="Unassembled WGS sequence"/>
</dbReference>
<dbReference type="EMBL" id="PQXH01000010">
    <property type="protein sequence ID" value="TGO18437.1"/>
    <property type="molecule type" value="Genomic_DNA"/>
</dbReference>
<dbReference type="Gene3D" id="3.20.20.80">
    <property type="entry name" value="Glycosidases"/>
    <property type="match status" value="1"/>
</dbReference>
<organism evidence="6 7">
    <name type="scientific">Botrytis tulipae</name>
    <dbReference type="NCBI Taxonomy" id="87230"/>
    <lineage>
        <taxon>Eukaryota</taxon>
        <taxon>Fungi</taxon>
        <taxon>Dikarya</taxon>
        <taxon>Ascomycota</taxon>
        <taxon>Pezizomycotina</taxon>
        <taxon>Leotiomycetes</taxon>
        <taxon>Helotiales</taxon>
        <taxon>Sclerotiniaceae</taxon>
        <taxon>Botrytis</taxon>
    </lineage>
</organism>
<evidence type="ECO:0000259" key="4">
    <source>
        <dbReference type="Pfam" id="PF12971"/>
    </source>
</evidence>
<sequence length="703" mass="80012">MHFIRCQCLVLFFSSSILTIFAKATEQSVHGLINLLERRLPAHVNDFEFQIQGDHTLGETNDEYVVSQTVGGKILIEGNSLSGIATGLRKYFTDILHVDIWWYIGSQLHLAPESLPSLNSTLKGSSIVPWRYHFNTDWMSLHGINLSLAWVGYEKTLLTTLLTIGLTPDEILSFFSGPAFQAWNRFGNIQGSWGGTIPLAWIEDQHLLQKKIVRRMVELGITPALPAFTGFVPRELRRVAPNANIINGSDWGNLFPVEYSNDTFLYPTDPLFKTLQHTFLNFQSEYYGNVSHIYTLDQFNENIPASGDLSYLSNLSRGTYESLQSFDPNAIWMLQGWLFYAASSFWTQDRVEAYLGGVPKNESMLILDLFSESFPEWENTNQYYGKPWIWCQVHGYGGTAGIYGQIYNVTNSSIEAFRKSNKMIGMGNTMEGQDGNGLMYELLLDQAWNSNPIDTKDYFEAWVAKRYHIPGFKELPSEIYSAWGILRRTAYNNTNLTLADSLPKSLFEMRPNITENHGRLGQSLTIDLYDPADLFRAWKLLCNASVLVPELWDDDGWNYDIVDITRQVLAESFKLEYVDLIERYTAGIDFEETSKTLIGILKFLDDVLSTSAHFRLDTWVNAAIGSSPDYSTHSSLRSSHNSSDTNVTQTQNFFAYNAINQITIWGPTGVINDYASKSWGGLVRGYYLKRWKIFFDYIGKVEL</sequence>
<dbReference type="Pfam" id="PF12972">
    <property type="entry name" value="NAGLU_C"/>
    <property type="match status" value="1"/>
</dbReference>
<keyword evidence="2" id="KW-0732">Signal</keyword>
<evidence type="ECO:0000259" key="3">
    <source>
        <dbReference type="Pfam" id="PF05089"/>
    </source>
</evidence>
<dbReference type="PANTHER" id="PTHR12872">
    <property type="entry name" value="ALPHA-N-ACETYLGLUCOSAMINIDASE"/>
    <property type="match status" value="1"/>
</dbReference>
<feature type="domain" description="Alpha-N-acetylglucosaminidase N-terminal" evidence="4">
    <location>
        <begin position="34"/>
        <end position="116"/>
    </location>
</feature>
<name>A0A4Z1FAK5_9HELO</name>
<evidence type="ECO:0000256" key="2">
    <source>
        <dbReference type="SAM" id="SignalP"/>
    </source>
</evidence>
<dbReference type="InterPro" id="IPR024733">
    <property type="entry name" value="NAGLU_tim-barrel"/>
</dbReference>
<dbReference type="InterPro" id="IPR024240">
    <property type="entry name" value="NAGLU_N"/>
</dbReference>
<comment type="caution">
    <text evidence="6">The sequence shown here is derived from an EMBL/GenBank/DDBJ whole genome shotgun (WGS) entry which is preliminary data.</text>
</comment>
<keyword evidence="7" id="KW-1185">Reference proteome</keyword>
<dbReference type="InterPro" id="IPR007781">
    <property type="entry name" value="NAGLU"/>
</dbReference>
<dbReference type="Gene3D" id="3.30.379.10">
    <property type="entry name" value="Chitobiase/beta-hexosaminidase domain 2-like"/>
    <property type="match status" value="1"/>
</dbReference>
<dbReference type="InterPro" id="IPR024732">
    <property type="entry name" value="NAGLU_C"/>
</dbReference>
<feature type="chain" id="PRO_5021485957" description="Alpha-N-acetylglucosaminidase" evidence="2">
    <location>
        <begin position="25"/>
        <end position="703"/>
    </location>
</feature>
<feature type="domain" description="Alpha-N-acetylglucosaminidase tim-barrel" evidence="3">
    <location>
        <begin position="131"/>
        <end position="449"/>
    </location>
</feature>
<dbReference type="GO" id="GO:0016787">
    <property type="term" value="F:hydrolase activity"/>
    <property type="evidence" value="ECO:0007669"/>
    <property type="project" value="UniProtKB-KW"/>
</dbReference>
<protein>
    <recommendedName>
        <fullName evidence="8">Alpha-N-acetylglucosaminidase</fullName>
    </recommendedName>
</protein>
<evidence type="ECO:0008006" key="8">
    <source>
        <dbReference type="Google" id="ProtNLM"/>
    </source>
</evidence>
<dbReference type="Pfam" id="PF12971">
    <property type="entry name" value="NAGLU_N"/>
    <property type="match status" value="1"/>
</dbReference>
<dbReference type="Pfam" id="PF05089">
    <property type="entry name" value="NAGLU"/>
    <property type="match status" value="1"/>
</dbReference>
<evidence type="ECO:0000259" key="5">
    <source>
        <dbReference type="Pfam" id="PF12972"/>
    </source>
</evidence>
<feature type="domain" description="Alpha-N-acetylglucosaminidase C-terminal" evidence="5">
    <location>
        <begin position="458"/>
        <end position="698"/>
    </location>
</feature>
<reference evidence="6 7" key="1">
    <citation type="submission" date="2017-12" db="EMBL/GenBank/DDBJ databases">
        <title>Comparative genomics of Botrytis spp.</title>
        <authorList>
            <person name="Valero-Jimenez C.A."/>
            <person name="Tapia P."/>
            <person name="Veloso J."/>
            <person name="Silva-Moreno E."/>
            <person name="Staats M."/>
            <person name="Valdes J.H."/>
            <person name="Van Kan J.A.L."/>
        </authorList>
    </citation>
    <scope>NUCLEOTIDE SEQUENCE [LARGE SCALE GENOMIC DNA]</scope>
    <source>
        <strain evidence="6 7">Bt9001</strain>
    </source>
</reference>
<accession>A0A4Z1FAK5</accession>
<dbReference type="InterPro" id="IPR029018">
    <property type="entry name" value="Hex-like_dom2"/>
</dbReference>
<evidence type="ECO:0000313" key="7">
    <source>
        <dbReference type="Proteomes" id="UP000297777"/>
    </source>
</evidence>
<proteinExistence type="predicted"/>
<feature type="signal peptide" evidence="2">
    <location>
        <begin position="1"/>
        <end position="24"/>
    </location>
</feature>
<dbReference type="Gene3D" id="1.20.120.670">
    <property type="entry name" value="N-acetyl-b-d-glucoasminidase"/>
    <property type="match status" value="1"/>
</dbReference>
<dbReference type="PANTHER" id="PTHR12872:SF1">
    <property type="entry name" value="ALPHA-N-ACETYLGLUCOSAMINIDASE"/>
    <property type="match status" value="1"/>
</dbReference>
<gene>
    <name evidence="6" type="ORF">BTUL_0010g01080</name>
</gene>
<dbReference type="AlphaFoldDB" id="A0A4Z1FAK5"/>
<evidence type="ECO:0000313" key="6">
    <source>
        <dbReference type="EMBL" id="TGO18437.1"/>
    </source>
</evidence>